<dbReference type="Pfam" id="PF21033">
    <property type="entry name" value="RMD1-3"/>
    <property type="match status" value="1"/>
</dbReference>
<dbReference type="PANTHER" id="PTHR16056:SF20">
    <property type="entry name" value="C2H2-TYPE DOMAIN-CONTAINING PROTEIN-RELATED"/>
    <property type="match status" value="1"/>
</dbReference>
<dbReference type="SUPFAM" id="SSF48452">
    <property type="entry name" value="TPR-like"/>
    <property type="match status" value="1"/>
</dbReference>
<name>A0A0R3PBI8_ANGCS</name>
<dbReference type="OMA" id="WPENLLY"/>
<protein>
    <submittedName>
        <fullName evidence="3">TPR_REGION domain-containing protein</fullName>
    </submittedName>
</protein>
<dbReference type="Gene3D" id="1.25.40.10">
    <property type="entry name" value="Tetratricopeptide repeat domain"/>
    <property type="match status" value="1"/>
</dbReference>
<dbReference type="STRING" id="334426.A0A0R3PBI8"/>
<dbReference type="InterPro" id="IPR011990">
    <property type="entry name" value="TPR-like_helical_dom_sf"/>
</dbReference>
<reference evidence="1 2" key="2">
    <citation type="submission" date="2018-11" db="EMBL/GenBank/DDBJ databases">
        <authorList>
            <consortium name="Pathogen Informatics"/>
        </authorList>
    </citation>
    <scope>NUCLEOTIDE SEQUENCE [LARGE SCALE GENOMIC DNA]</scope>
    <source>
        <strain evidence="1 2">Costa Rica</strain>
    </source>
</reference>
<sequence>RFDDGDKSTEVLWRLAKFCHELACRTSDKSKKKELIFEGKKFALEGHNSDQSDFNALKWAAIMTGQSTDYLGTKEKIEEGGKFKSLLDKALSVDGKEFSLRHMRGRYAYSVASLSWIERKAKIPHAAAVFYSTPPTATLDEALEDFLSAYKERPEWIENLMFIARIYLAKGDKKNAKSFLNKILATTPSDEAEREMVQEATKLLAKC</sequence>
<accession>A0A0R3PBI8</accession>
<dbReference type="GO" id="GO:0008017">
    <property type="term" value="F:microtubule binding"/>
    <property type="evidence" value="ECO:0007669"/>
    <property type="project" value="TreeGrafter"/>
</dbReference>
<evidence type="ECO:0000313" key="1">
    <source>
        <dbReference type="EMBL" id="VDM52645.1"/>
    </source>
</evidence>
<evidence type="ECO:0000313" key="2">
    <source>
        <dbReference type="Proteomes" id="UP000267027"/>
    </source>
</evidence>
<dbReference type="Proteomes" id="UP000267027">
    <property type="component" value="Unassembled WGS sequence"/>
</dbReference>
<dbReference type="OrthoDB" id="512473at2759"/>
<evidence type="ECO:0000313" key="3">
    <source>
        <dbReference type="WBParaSite" id="ACOC_0000105901-mRNA-1"/>
    </source>
</evidence>
<dbReference type="InterPro" id="IPR049039">
    <property type="entry name" value="RMD1-3_a_helical_rpt"/>
</dbReference>
<dbReference type="PANTHER" id="PTHR16056">
    <property type="entry name" value="REGULATOR OF MICROTUBULE DYNAMICS PROTEIN"/>
    <property type="match status" value="1"/>
</dbReference>
<gene>
    <name evidence="1" type="ORF">ACOC_LOCUS1060</name>
</gene>
<proteinExistence type="predicted"/>
<organism evidence="3">
    <name type="scientific">Angiostrongylus costaricensis</name>
    <name type="common">Nematode worm</name>
    <dbReference type="NCBI Taxonomy" id="334426"/>
    <lineage>
        <taxon>Eukaryota</taxon>
        <taxon>Metazoa</taxon>
        <taxon>Ecdysozoa</taxon>
        <taxon>Nematoda</taxon>
        <taxon>Chromadorea</taxon>
        <taxon>Rhabditida</taxon>
        <taxon>Rhabditina</taxon>
        <taxon>Rhabditomorpha</taxon>
        <taxon>Strongyloidea</taxon>
        <taxon>Metastrongylidae</taxon>
        <taxon>Angiostrongylus</taxon>
    </lineage>
</organism>
<keyword evidence="2" id="KW-1185">Reference proteome</keyword>
<reference evidence="3" key="1">
    <citation type="submission" date="2017-02" db="UniProtKB">
        <authorList>
            <consortium name="WormBaseParasite"/>
        </authorList>
    </citation>
    <scope>IDENTIFICATION</scope>
</reference>
<dbReference type="AlphaFoldDB" id="A0A0R3PBI8"/>
<dbReference type="GO" id="GO:0097431">
    <property type="term" value="C:mitotic spindle pole"/>
    <property type="evidence" value="ECO:0007669"/>
    <property type="project" value="TreeGrafter"/>
</dbReference>
<dbReference type="GO" id="GO:0005876">
    <property type="term" value="C:spindle microtubule"/>
    <property type="evidence" value="ECO:0007669"/>
    <property type="project" value="TreeGrafter"/>
</dbReference>
<dbReference type="WBParaSite" id="ACOC_0000105901-mRNA-1">
    <property type="protein sequence ID" value="ACOC_0000105901-mRNA-1"/>
    <property type="gene ID" value="ACOC_0000105901"/>
</dbReference>
<dbReference type="GO" id="GO:0005739">
    <property type="term" value="C:mitochondrion"/>
    <property type="evidence" value="ECO:0007669"/>
    <property type="project" value="TreeGrafter"/>
</dbReference>
<dbReference type="EMBL" id="UYYA01000137">
    <property type="protein sequence ID" value="VDM52645.1"/>
    <property type="molecule type" value="Genomic_DNA"/>
</dbReference>